<sequence>MSGRNRLADETSPYLRQHADNPVHWFPWGEEAFAEARERDVPILLSVGYSACHWCHVMAHESFEDDATAAVMNDGFVNVKVDREERPDVDAIYMEAVQAMTGTGGWPMTVFVDHDGRPFYGGTYFPPVRRQGMPSFTDLLEAVSTAWRDRRADLAEQAEGLTDAIRRTGARLAATEALPGRGALHDVVPRLVEAFDAEWGGFGSAPKFPPSMTLELLLRIHLDTGDQQALSMVERTLDAMAAGGMYDHLGGGFARYSTDRRWLVPHFEKMLYDQALLAGAYLHGWQVGGDDGHRLVVEETIDYVLTVLRHPEGGFFSAEDADSEGVEGRFYVWSAAEVDEVCGDDAAAARAWWGVTDAGNWEGTNVLHRPTFGALLRPPEVERARRALWERRESRVRPGLDDKVLTEWNALMLSTLAEAAAVLQRDDWRDAAVANGEFLLTHLRRDDGRWMRSWQAGDATRPAAARHLAYAADHAALVDAFVRLAELTGERRWLVAATEAADALLDLFCDDEHGGVFTTGTDAEALVIRPKDLMDGATPSAQSLAAMALLRLGALTGERRHLDAADAILRLLSRVALDHPSSFGHLLCALHLATAGTIEVVVTGHRPDLVGVVRERFRPRAVLAWGERDDASPLWTGREDGLAYVCRNFACRRPVDDPIELVAELDTAGAT</sequence>
<dbReference type="RefSeq" id="WP_153759635.1">
    <property type="nucleotide sequence ID" value="NZ_CP045851.1"/>
</dbReference>
<feature type="domain" description="Spermatogenesis-associated protein 20-like TRX" evidence="1">
    <location>
        <begin position="5"/>
        <end position="165"/>
    </location>
</feature>
<keyword evidence="3" id="KW-1185">Reference proteome</keyword>
<evidence type="ECO:0000313" key="3">
    <source>
        <dbReference type="Proteomes" id="UP000334019"/>
    </source>
</evidence>
<reference evidence="2 3" key="1">
    <citation type="submission" date="2019-11" db="EMBL/GenBank/DDBJ databases">
        <authorList>
            <person name="He Y."/>
        </authorList>
    </citation>
    <scope>NUCLEOTIDE SEQUENCE [LARGE SCALE GENOMIC DNA]</scope>
    <source>
        <strain evidence="2 3">SCSIO 58843</strain>
    </source>
</reference>
<dbReference type="KEGG" id="atq:GH723_10705"/>
<dbReference type="InterPro" id="IPR036249">
    <property type="entry name" value="Thioredoxin-like_sf"/>
</dbReference>
<organism evidence="2 3">
    <name type="scientific">Actinomarinicola tropica</name>
    <dbReference type="NCBI Taxonomy" id="2789776"/>
    <lineage>
        <taxon>Bacteria</taxon>
        <taxon>Bacillati</taxon>
        <taxon>Actinomycetota</taxon>
        <taxon>Acidimicrobiia</taxon>
        <taxon>Acidimicrobiales</taxon>
        <taxon>Iamiaceae</taxon>
        <taxon>Actinomarinicola</taxon>
    </lineage>
</organism>
<dbReference type="PANTHER" id="PTHR42899">
    <property type="entry name" value="SPERMATOGENESIS-ASSOCIATED PROTEIN 20"/>
    <property type="match status" value="1"/>
</dbReference>
<dbReference type="GO" id="GO:0005975">
    <property type="term" value="P:carbohydrate metabolic process"/>
    <property type="evidence" value="ECO:0007669"/>
    <property type="project" value="InterPro"/>
</dbReference>
<dbReference type="CDD" id="cd02955">
    <property type="entry name" value="SSP411"/>
    <property type="match status" value="1"/>
</dbReference>
<dbReference type="SUPFAM" id="SSF52833">
    <property type="entry name" value="Thioredoxin-like"/>
    <property type="match status" value="1"/>
</dbReference>
<evidence type="ECO:0000259" key="1">
    <source>
        <dbReference type="Pfam" id="PF03190"/>
    </source>
</evidence>
<dbReference type="Proteomes" id="UP000334019">
    <property type="component" value="Chromosome"/>
</dbReference>
<dbReference type="InterPro" id="IPR008928">
    <property type="entry name" value="6-hairpin_glycosidase_sf"/>
</dbReference>
<accession>A0A5Q2RFA3</accession>
<evidence type="ECO:0000313" key="2">
    <source>
        <dbReference type="EMBL" id="QGG95528.1"/>
    </source>
</evidence>
<proteinExistence type="predicted"/>
<dbReference type="Pfam" id="PF03190">
    <property type="entry name" value="Thioredox_DsbH"/>
    <property type="match status" value="1"/>
</dbReference>
<name>A0A5Q2RFA3_9ACTN</name>
<dbReference type="InterPro" id="IPR012341">
    <property type="entry name" value="6hp_glycosidase-like_sf"/>
</dbReference>
<dbReference type="SUPFAM" id="SSF48208">
    <property type="entry name" value="Six-hairpin glycosidases"/>
    <property type="match status" value="1"/>
</dbReference>
<gene>
    <name evidence="2" type="ORF">GH723_10705</name>
</gene>
<dbReference type="EMBL" id="CP045851">
    <property type="protein sequence ID" value="QGG95528.1"/>
    <property type="molecule type" value="Genomic_DNA"/>
</dbReference>
<dbReference type="AlphaFoldDB" id="A0A5Q2RFA3"/>
<dbReference type="PIRSF" id="PIRSF006402">
    <property type="entry name" value="UCP006402_thioredoxin"/>
    <property type="match status" value="1"/>
</dbReference>
<dbReference type="Gene3D" id="3.40.30.10">
    <property type="entry name" value="Glutaredoxin"/>
    <property type="match status" value="1"/>
</dbReference>
<dbReference type="InterPro" id="IPR024705">
    <property type="entry name" value="Ssp411"/>
</dbReference>
<dbReference type="InterPro" id="IPR004879">
    <property type="entry name" value="Ssp411-like_TRX"/>
</dbReference>
<protein>
    <submittedName>
        <fullName evidence="2">DUF255 domain-containing protein</fullName>
    </submittedName>
</protein>
<dbReference type="Gene3D" id="1.50.10.10">
    <property type="match status" value="1"/>
</dbReference>
<dbReference type="PANTHER" id="PTHR42899:SF1">
    <property type="entry name" value="SPERMATOGENESIS-ASSOCIATED PROTEIN 20"/>
    <property type="match status" value="1"/>
</dbReference>